<keyword evidence="3" id="KW-0175">Coiled coil</keyword>
<evidence type="ECO:0000256" key="2">
    <source>
        <dbReference type="PIRSR" id="PIRSR001529-1"/>
    </source>
</evidence>
<evidence type="ECO:0000256" key="3">
    <source>
        <dbReference type="SAM" id="Coils"/>
    </source>
</evidence>
<dbReference type="InterPro" id="IPR010978">
    <property type="entry name" value="tRNA-bd_arm"/>
</dbReference>
<sequence>MRILQSHTNNTTMVHLLRYTTKYLLKSAQQLPIKRSISALYITGDKAKKNYAPLQPYMDFEETLNQQEPLEESIKARKLHINLDELKTKYAKFQSMKNQIKQVEEERESVSKKLKELNKVGAATKEIEQLKEKGVSLRNALKSLKTENYPIEEDFIHSFLNLPNHLHPKCPQGNVEKLLYRSPTPLCEEQQPTHLANKELIRFYNNSRYYMLGTLAEFDVYSMQALTNYYVKKGGFLQMANPDFARLVLLEASATPLEKYHLVKEEDLISEVNRAYLTGGATFEGFLAAFARLVVFPKSLPIPMVAPGRSYVKVANKEGQVDNLFTATQTNAVQTFVATKSAEEAEEQMDKILNLAVDFYKELGVHFRVIYEDASALTNAECLRASIQMYSPAEQRYICVGNVSNYGDFVSKRIMFCIREKNGYTFPHIVSGSVLHVTRVIALLLENGVNLENCSLLGDPDSDKKAVNAAVNEFKDLFK</sequence>
<evidence type="ECO:0000259" key="4">
    <source>
        <dbReference type="Pfam" id="PF00587"/>
    </source>
</evidence>
<proteinExistence type="inferred from homology"/>
<dbReference type="PANTHER" id="PTHR11778">
    <property type="entry name" value="SERYL-TRNA SYNTHETASE"/>
    <property type="match status" value="1"/>
</dbReference>
<dbReference type="RefSeq" id="XP_011205253.2">
    <property type="nucleotide sequence ID" value="XM_011206951.4"/>
</dbReference>
<dbReference type="Gene3D" id="1.10.287.40">
    <property type="entry name" value="Serine-tRNA synthetase, tRNA binding domain"/>
    <property type="match status" value="1"/>
</dbReference>
<dbReference type="GO" id="GO:0005524">
    <property type="term" value="F:ATP binding"/>
    <property type="evidence" value="ECO:0007669"/>
    <property type="project" value="InterPro"/>
</dbReference>
<dbReference type="InterPro" id="IPR002314">
    <property type="entry name" value="aa-tRNA-synt_IIb"/>
</dbReference>
<feature type="domain" description="Aminoacyl-tRNA synthetase class II (G/ P/ S/T)" evidence="4">
    <location>
        <begin position="289"/>
        <end position="447"/>
    </location>
</feature>
<protein>
    <submittedName>
        <fullName evidence="5">Serine--tRNA ligase, mitochondrial</fullName>
    </submittedName>
    <submittedName>
        <fullName evidence="7">serine--tRNA synthetase-like protein Slimp</fullName>
    </submittedName>
</protein>
<evidence type="ECO:0000313" key="6">
    <source>
        <dbReference type="Proteomes" id="UP001652620"/>
    </source>
</evidence>
<organism evidence="5">
    <name type="scientific">Bactrocera dorsalis</name>
    <name type="common">Oriental fruit fly</name>
    <name type="synonym">Dacus dorsalis</name>
    <dbReference type="NCBI Taxonomy" id="27457"/>
    <lineage>
        <taxon>Eukaryota</taxon>
        <taxon>Metazoa</taxon>
        <taxon>Ecdysozoa</taxon>
        <taxon>Arthropoda</taxon>
        <taxon>Hexapoda</taxon>
        <taxon>Insecta</taxon>
        <taxon>Pterygota</taxon>
        <taxon>Neoptera</taxon>
        <taxon>Endopterygota</taxon>
        <taxon>Diptera</taxon>
        <taxon>Brachycera</taxon>
        <taxon>Muscomorpha</taxon>
        <taxon>Tephritoidea</taxon>
        <taxon>Tephritidae</taxon>
        <taxon>Bactrocera</taxon>
        <taxon>Bactrocera</taxon>
    </lineage>
</organism>
<gene>
    <name evidence="5" type="primary">SYSM</name>
    <name evidence="7" type="synonym">LOC105227555</name>
</gene>
<accession>A0A034VMN8</accession>
<feature type="binding site" evidence="2">
    <location>
        <position position="282"/>
    </location>
    <ligand>
        <name>L-serine</name>
        <dbReference type="ChEBI" id="CHEBI:33384"/>
    </ligand>
</feature>
<dbReference type="OrthoDB" id="24683at2759"/>
<keyword evidence="5" id="KW-0436">Ligase</keyword>
<dbReference type="InterPro" id="IPR045864">
    <property type="entry name" value="aa-tRNA-synth_II/BPL/LPL"/>
</dbReference>
<dbReference type="Proteomes" id="UP001652620">
    <property type="component" value="Chromosome 2"/>
</dbReference>
<dbReference type="PIRSF" id="PIRSF001529">
    <property type="entry name" value="Ser-tRNA-synth_IIa"/>
    <property type="match status" value="1"/>
</dbReference>
<keyword evidence="6" id="KW-1185">Reference proteome</keyword>
<dbReference type="RefSeq" id="XP_011205253.1">
    <property type="nucleotide sequence ID" value="XM_011206951.3"/>
</dbReference>
<evidence type="ECO:0000313" key="7">
    <source>
        <dbReference type="RefSeq" id="XP_011205253.1"/>
    </source>
</evidence>
<dbReference type="EMBL" id="GAKP01015560">
    <property type="protein sequence ID" value="JAC43392.1"/>
    <property type="molecule type" value="Transcribed_RNA"/>
</dbReference>
<dbReference type="InterPro" id="IPR002317">
    <property type="entry name" value="Ser-tRNA-ligase_type_1"/>
</dbReference>
<dbReference type="GO" id="GO:0006434">
    <property type="term" value="P:seryl-tRNA aminoacylation"/>
    <property type="evidence" value="ECO:0007669"/>
    <property type="project" value="InterPro"/>
</dbReference>
<evidence type="ECO:0000256" key="1">
    <source>
        <dbReference type="ARBA" id="ARBA00010728"/>
    </source>
</evidence>
<feature type="coiled-coil region" evidence="3">
    <location>
        <begin position="83"/>
        <end position="147"/>
    </location>
</feature>
<dbReference type="GO" id="GO:0004828">
    <property type="term" value="F:serine-tRNA ligase activity"/>
    <property type="evidence" value="ECO:0007669"/>
    <property type="project" value="InterPro"/>
</dbReference>
<dbReference type="SUPFAM" id="SSF55681">
    <property type="entry name" value="Class II aaRS and biotin synthetases"/>
    <property type="match status" value="1"/>
</dbReference>
<dbReference type="GeneID" id="105227555"/>
<dbReference type="SUPFAM" id="SSF46589">
    <property type="entry name" value="tRNA-binding arm"/>
    <property type="match status" value="1"/>
</dbReference>
<dbReference type="Gene3D" id="3.30.930.10">
    <property type="entry name" value="Bira Bifunctional Protein, Domain 2"/>
    <property type="match status" value="1"/>
</dbReference>
<evidence type="ECO:0000313" key="5">
    <source>
        <dbReference type="EMBL" id="JAC43392.1"/>
    </source>
</evidence>
<comment type="similarity">
    <text evidence="1">Belongs to the class-II aminoacyl-tRNA synthetase family. Type-1 seryl-tRNA synthetase subfamily.</text>
</comment>
<reference evidence="5" key="1">
    <citation type="journal article" date="2014" name="BMC Genomics">
        <title>Characterizing the developmental transcriptome of the oriental fruit fly, Bactrocera dorsalis (Diptera: Tephritidae) through comparative genomic analysis with Drosophila melanogaster utilizing modENCODE datasets.</title>
        <authorList>
            <person name="Geib S.M."/>
            <person name="Calla B."/>
            <person name="Hall B."/>
            <person name="Hou S."/>
            <person name="Manoukis N.C."/>
        </authorList>
    </citation>
    <scope>NUCLEOTIDE SEQUENCE</scope>
    <source>
        <strain evidence="5">Punador</strain>
    </source>
</reference>
<dbReference type="CTD" id="318604"/>
<dbReference type="InterPro" id="IPR042103">
    <property type="entry name" value="SerRS_1_N_sf"/>
</dbReference>
<dbReference type="Pfam" id="PF00587">
    <property type="entry name" value="tRNA-synt_2b"/>
    <property type="match status" value="1"/>
</dbReference>
<reference evidence="7" key="2">
    <citation type="submission" date="2022-04" db="UniProtKB">
        <authorList>
            <consortium name="RefSeq"/>
        </authorList>
    </citation>
    <scope>IDENTIFICATION</scope>
    <source>
        <strain evidence="7">Punador</strain>
    </source>
</reference>
<name>A0A034VMN8_BACDO</name>
<dbReference type="AlphaFoldDB" id="A0A034VMN8"/>
<dbReference type="KEGG" id="bdr:105227555"/>